<dbReference type="OrthoDB" id="423410at2759"/>
<name>A0A812LG30_9DINO</name>
<dbReference type="SUPFAM" id="SSF53474">
    <property type="entry name" value="alpha/beta-Hydrolases"/>
    <property type="match status" value="1"/>
</dbReference>
<evidence type="ECO:0000259" key="4">
    <source>
        <dbReference type="Pfam" id="PF00135"/>
    </source>
</evidence>
<comment type="similarity">
    <text evidence="1 3">Belongs to the type-B carboxylesterase/lipase family.</text>
</comment>
<dbReference type="InterPro" id="IPR002018">
    <property type="entry name" value="CarbesteraseB"/>
</dbReference>
<dbReference type="EC" id="3.1.1.-" evidence="3"/>
<reference evidence="5" key="1">
    <citation type="submission" date="2021-02" db="EMBL/GenBank/DDBJ databases">
        <authorList>
            <person name="Dougan E. K."/>
            <person name="Rhodes N."/>
            <person name="Thang M."/>
            <person name="Chan C."/>
        </authorList>
    </citation>
    <scope>NUCLEOTIDE SEQUENCE</scope>
</reference>
<gene>
    <name evidence="5" type="primary">ACHE</name>
    <name evidence="5" type="ORF">SNAT2548_LOCUS11580</name>
</gene>
<feature type="domain" description="Carboxylesterase type B" evidence="4">
    <location>
        <begin position="49"/>
        <end position="534"/>
    </location>
</feature>
<evidence type="ECO:0000313" key="5">
    <source>
        <dbReference type="EMBL" id="CAE7245446.1"/>
    </source>
</evidence>
<accession>A0A812LG30</accession>
<evidence type="ECO:0000256" key="1">
    <source>
        <dbReference type="ARBA" id="ARBA00005964"/>
    </source>
</evidence>
<dbReference type="AlphaFoldDB" id="A0A812LG30"/>
<evidence type="ECO:0000256" key="3">
    <source>
        <dbReference type="RuleBase" id="RU361235"/>
    </source>
</evidence>
<keyword evidence="6" id="KW-1185">Reference proteome</keyword>
<keyword evidence="2 3" id="KW-0378">Hydrolase</keyword>
<evidence type="ECO:0000313" key="6">
    <source>
        <dbReference type="Proteomes" id="UP000604046"/>
    </source>
</evidence>
<dbReference type="PANTHER" id="PTHR11559">
    <property type="entry name" value="CARBOXYLESTERASE"/>
    <property type="match status" value="1"/>
</dbReference>
<comment type="caution">
    <text evidence="5">The sequence shown here is derived from an EMBL/GenBank/DDBJ whole genome shotgun (WGS) entry which is preliminary data.</text>
</comment>
<protein>
    <recommendedName>
        <fullName evidence="3">Carboxylic ester hydrolase</fullName>
        <ecNumber evidence="3">3.1.1.-</ecNumber>
    </recommendedName>
</protein>
<organism evidence="5 6">
    <name type="scientific">Symbiodinium natans</name>
    <dbReference type="NCBI Taxonomy" id="878477"/>
    <lineage>
        <taxon>Eukaryota</taxon>
        <taxon>Sar</taxon>
        <taxon>Alveolata</taxon>
        <taxon>Dinophyceae</taxon>
        <taxon>Suessiales</taxon>
        <taxon>Symbiodiniaceae</taxon>
        <taxon>Symbiodinium</taxon>
    </lineage>
</organism>
<dbReference type="InterPro" id="IPR050309">
    <property type="entry name" value="Type-B_Carboxylest/Lipase"/>
</dbReference>
<dbReference type="GO" id="GO:0016787">
    <property type="term" value="F:hydrolase activity"/>
    <property type="evidence" value="ECO:0007669"/>
    <property type="project" value="UniProtKB-KW"/>
</dbReference>
<dbReference type="InterPro" id="IPR019826">
    <property type="entry name" value="Carboxylesterase_B_AS"/>
</dbReference>
<dbReference type="Proteomes" id="UP000604046">
    <property type="component" value="Unassembled WGS sequence"/>
</dbReference>
<dbReference type="Gene3D" id="3.40.50.1820">
    <property type="entry name" value="alpha/beta hydrolase"/>
    <property type="match status" value="1"/>
</dbReference>
<dbReference type="PROSITE" id="PS00122">
    <property type="entry name" value="CARBOXYLESTERASE_B_1"/>
    <property type="match status" value="1"/>
</dbReference>
<dbReference type="Pfam" id="PF00135">
    <property type="entry name" value="COesterase"/>
    <property type="match status" value="1"/>
</dbReference>
<dbReference type="EMBL" id="CAJNDS010001049">
    <property type="protein sequence ID" value="CAE7245446.1"/>
    <property type="molecule type" value="Genomic_DNA"/>
</dbReference>
<sequence length="589" mass="64789">MTGTSFRWASASLLTFLMGWGGSFPLVHGIRGMRWGFDEEPTKPTRAPPEAHVACGTLKGSWEKDLAAFRGIPYGEAPVGNRRWKPAEPATCWSSDTALDVSKNGPICFQGKGGPSRFHAFEKFLGLAGDEVESEDCLNLNVFAPDGARDLPVFVWIYGGSSVEGHVGWDFYGPLENIVHRHPCIVVAMNYRLGVLGYLALKELSAVDPRKGSGNAGIADQQLALRWVQENIHAFGGDPKRVTLIGQSSGGTSILGHLASHSSRGLFHGAISLSASPNITMDRATKEAQDLALIIPRTPCASVSSSELLECLYTADAAALDAALPTSYSEPSSDAPNGEWVFDYPTNREGLKSRMNALLFVDGATITMPVLEALRTGLNDVPLLLQSTQAELDSPSKTVLWDVQSHADLAEFLHEKFDRVYGREVAERIRRFYDHYDPPQYGLFALDSDTGLACALRRFAMAARSGFRQPVYWTTVTSKPSSTVAFMWELPFHNWDFMAAVGNWDTFGYTPSEGDVAFGERILDDWFQLLTRGNLTSDRGYVPVQASPSENVIGSIVGDAETRAQPDHKHEVCTFWESIGVDQRWWWIN</sequence>
<dbReference type="InterPro" id="IPR029058">
    <property type="entry name" value="AB_hydrolase_fold"/>
</dbReference>
<evidence type="ECO:0000256" key="2">
    <source>
        <dbReference type="ARBA" id="ARBA00022801"/>
    </source>
</evidence>
<proteinExistence type="inferred from homology"/>